<evidence type="ECO:0000256" key="3">
    <source>
        <dbReference type="ARBA" id="ARBA00023125"/>
    </source>
</evidence>
<keyword evidence="4" id="KW-0804">Transcription</keyword>
<dbReference type="GO" id="GO:0000978">
    <property type="term" value="F:RNA polymerase II cis-regulatory region sequence-specific DNA binding"/>
    <property type="evidence" value="ECO:0007669"/>
    <property type="project" value="TreeGrafter"/>
</dbReference>
<feature type="domain" description="Transcription factor CBF/NF-Y/archaeal histone" evidence="5">
    <location>
        <begin position="1"/>
        <end position="55"/>
    </location>
</feature>
<dbReference type="GO" id="GO:0001228">
    <property type="term" value="F:DNA-binding transcription activator activity, RNA polymerase II-specific"/>
    <property type="evidence" value="ECO:0007669"/>
    <property type="project" value="InterPro"/>
</dbReference>
<evidence type="ECO:0000256" key="1">
    <source>
        <dbReference type="ARBA" id="ARBA00009053"/>
    </source>
</evidence>
<accession>A0A5A8E1R5</accession>
<dbReference type="EMBL" id="VLTL01000005">
    <property type="protein sequence ID" value="KAA0171682.1"/>
    <property type="molecule type" value="Genomic_DNA"/>
</dbReference>
<proteinExistence type="inferred from homology"/>
<comment type="caution">
    <text evidence="6">The sequence shown here is derived from an EMBL/GenBank/DDBJ whole genome shotgun (WGS) entry which is preliminary data.</text>
</comment>
<name>A0A5A8E1R5_CAFRO</name>
<evidence type="ECO:0000256" key="2">
    <source>
        <dbReference type="ARBA" id="ARBA00023015"/>
    </source>
</evidence>
<organism evidence="6 7">
    <name type="scientific">Cafeteria roenbergensis</name>
    <name type="common">Marine flagellate</name>
    <dbReference type="NCBI Taxonomy" id="33653"/>
    <lineage>
        <taxon>Eukaryota</taxon>
        <taxon>Sar</taxon>
        <taxon>Stramenopiles</taxon>
        <taxon>Bigyra</taxon>
        <taxon>Opalozoa</taxon>
        <taxon>Bicosoecida</taxon>
        <taxon>Cafeteriaceae</taxon>
        <taxon>Cafeteria</taxon>
    </lineage>
</organism>
<sequence>MKRALPDGTKVSKEAKAAVVEAASEFVAFVTQEANDRCRMDGRKTLTAEDLLAAMRTLGLDQYHDVLLDYLIRHREAHKSERADKRKRDD</sequence>
<dbReference type="AlphaFoldDB" id="A0A5A8E1R5"/>
<dbReference type="Proteomes" id="UP000324907">
    <property type="component" value="Unassembled WGS sequence"/>
</dbReference>
<dbReference type="InterPro" id="IPR003958">
    <property type="entry name" value="CBFA_NFYB_domain"/>
</dbReference>
<evidence type="ECO:0000259" key="5">
    <source>
        <dbReference type="Pfam" id="PF00808"/>
    </source>
</evidence>
<dbReference type="PANTHER" id="PTHR11064">
    <property type="entry name" value="CCAAT-BINDING TRANSCRIPTION FACTOR-RELATED"/>
    <property type="match status" value="1"/>
</dbReference>
<dbReference type="GO" id="GO:0046982">
    <property type="term" value="F:protein heterodimerization activity"/>
    <property type="evidence" value="ECO:0007669"/>
    <property type="project" value="InterPro"/>
</dbReference>
<dbReference type="SUPFAM" id="SSF47113">
    <property type="entry name" value="Histone-fold"/>
    <property type="match status" value="1"/>
</dbReference>
<keyword evidence="2" id="KW-0805">Transcription regulation</keyword>
<dbReference type="InterPro" id="IPR009072">
    <property type="entry name" value="Histone-fold"/>
</dbReference>
<dbReference type="PANTHER" id="PTHR11064:SF9">
    <property type="entry name" value="NUCLEAR TRANSCRIPTION FACTOR Y SUBUNIT BETA"/>
    <property type="match status" value="1"/>
</dbReference>
<dbReference type="GO" id="GO:0016602">
    <property type="term" value="C:CCAAT-binding factor complex"/>
    <property type="evidence" value="ECO:0007669"/>
    <property type="project" value="InterPro"/>
</dbReference>
<gene>
    <name evidence="6" type="ORF">FNF28_00615</name>
</gene>
<comment type="similarity">
    <text evidence="1">Belongs to the NFYB/HAP3 subunit family.</text>
</comment>
<protein>
    <recommendedName>
        <fullName evidence="5">Transcription factor CBF/NF-Y/archaeal histone domain-containing protein</fullName>
    </recommendedName>
</protein>
<keyword evidence="3" id="KW-0238">DNA-binding</keyword>
<dbReference type="Pfam" id="PF00808">
    <property type="entry name" value="CBFD_NFYB_HMF"/>
    <property type="match status" value="1"/>
</dbReference>
<dbReference type="InterPro" id="IPR027113">
    <property type="entry name" value="Transc_fact_NFYB/HAP3"/>
</dbReference>
<evidence type="ECO:0000256" key="4">
    <source>
        <dbReference type="ARBA" id="ARBA00023163"/>
    </source>
</evidence>
<evidence type="ECO:0000313" key="7">
    <source>
        <dbReference type="Proteomes" id="UP000324907"/>
    </source>
</evidence>
<reference evidence="6 7" key="1">
    <citation type="submission" date="2019-07" db="EMBL/GenBank/DDBJ databases">
        <title>Genomes of Cafeteria roenbergensis.</title>
        <authorList>
            <person name="Fischer M.G."/>
            <person name="Hackl T."/>
            <person name="Roman M."/>
        </authorList>
    </citation>
    <scope>NUCLEOTIDE SEQUENCE [LARGE SCALE GENOMIC DNA]</scope>
    <source>
        <strain evidence="6 7">RCC970-E3</strain>
    </source>
</reference>
<dbReference type="PRINTS" id="PR00615">
    <property type="entry name" value="CCAATSUBUNTA"/>
</dbReference>
<evidence type="ECO:0000313" key="6">
    <source>
        <dbReference type="EMBL" id="KAA0171682.1"/>
    </source>
</evidence>
<dbReference type="Gene3D" id="1.10.20.10">
    <property type="entry name" value="Histone, subunit A"/>
    <property type="match status" value="1"/>
</dbReference>